<feature type="transmembrane region" description="Helical" evidence="13">
    <location>
        <begin position="319"/>
        <end position="339"/>
    </location>
</feature>
<evidence type="ECO:0000256" key="5">
    <source>
        <dbReference type="ARBA" id="ARBA00022448"/>
    </source>
</evidence>
<keyword evidence="7" id="KW-1003">Cell membrane</keyword>
<dbReference type="EMBL" id="CYYA01000004">
    <property type="protein sequence ID" value="CUM85359.1"/>
    <property type="molecule type" value="Genomic_DNA"/>
</dbReference>
<dbReference type="STRING" id="39490.ERS852448_00773"/>
<feature type="transmembrane region" description="Helical" evidence="13">
    <location>
        <begin position="130"/>
        <end position="151"/>
    </location>
</feature>
<feature type="transmembrane region" description="Helical" evidence="13">
    <location>
        <begin position="163"/>
        <end position="186"/>
    </location>
</feature>
<feature type="transmembrane region" description="Helical" evidence="13">
    <location>
        <begin position="359"/>
        <end position="382"/>
    </location>
</feature>
<proteinExistence type="inferred from homology"/>
<evidence type="ECO:0000256" key="3">
    <source>
        <dbReference type="ARBA" id="ARBA00010199"/>
    </source>
</evidence>
<protein>
    <recommendedName>
        <fullName evidence="4">Probable multidrug resistance protein NorM</fullName>
    </recommendedName>
    <alternativeName>
        <fullName evidence="12">Multidrug-efflux transporter</fullName>
    </alternativeName>
</protein>
<keyword evidence="9 13" id="KW-1133">Transmembrane helix</keyword>
<dbReference type="Proteomes" id="UP000095492">
    <property type="component" value="Unassembled WGS sequence"/>
</dbReference>
<evidence type="ECO:0000256" key="7">
    <source>
        <dbReference type="ARBA" id="ARBA00022475"/>
    </source>
</evidence>
<dbReference type="NCBIfam" id="TIGR00797">
    <property type="entry name" value="matE"/>
    <property type="match status" value="1"/>
</dbReference>
<dbReference type="PANTHER" id="PTHR43298">
    <property type="entry name" value="MULTIDRUG RESISTANCE PROTEIN NORM-RELATED"/>
    <property type="match status" value="1"/>
</dbReference>
<dbReference type="InterPro" id="IPR050222">
    <property type="entry name" value="MATE_MdtK"/>
</dbReference>
<dbReference type="InterPro" id="IPR048279">
    <property type="entry name" value="MdtK-like"/>
</dbReference>
<evidence type="ECO:0000256" key="1">
    <source>
        <dbReference type="ARBA" id="ARBA00003408"/>
    </source>
</evidence>
<dbReference type="OrthoDB" id="9811110at2"/>
<evidence type="ECO:0000256" key="4">
    <source>
        <dbReference type="ARBA" id="ARBA00020268"/>
    </source>
</evidence>
<evidence type="ECO:0000256" key="9">
    <source>
        <dbReference type="ARBA" id="ARBA00022989"/>
    </source>
</evidence>
<keyword evidence="5" id="KW-0813">Transport</keyword>
<feature type="transmembrane region" description="Helical" evidence="13">
    <location>
        <begin position="394"/>
        <end position="412"/>
    </location>
</feature>
<dbReference type="Pfam" id="PF01554">
    <property type="entry name" value="MatE"/>
    <property type="match status" value="2"/>
</dbReference>
<dbReference type="GeneID" id="97391384"/>
<comment type="similarity">
    <text evidence="3">Belongs to the multi antimicrobial extrusion (MATE) (TC 2.A.66.1) family.</text>
</comment>
<dbReference type="PANTHER" id="PTHR43298:SF2">
    <property type="entry name" value="FMN_FAD EXPORTER YEEO-RELATED"/>
    <property type="match status" value="1"/>
</dbReference>
<feature type="transmembrane region" description="Helical" evidence="13">
    <location>
        <begin position="418"/>
        <end position="436"/>
    </location>
</feature>
<sequence>MNETFMKEKPIFPLLLSMSLPMVISMAVNSLYNIVDSYFVAKISEDAMTALSLVFPIQNFINAVAIGFGVGINAMIAQYLGAGRRDKADEALTQGMVLAVIHGIVMMILCIIGIPYFLRLFTTDANVIALGVRYATIVFSFSVILSVNLTFEKMNQAIGNMKITMISLLIGCVLNIILDPMIIFGIGPFPELGIAGAALATGFGQCVPIVIYIAAYLKRPKRVAFRREYLHLTREVAKRLYSIGVPAILNMALTSVLTTALNAILAAFSQTYVLVLGIYYKLQTFLYMPANGIIQGMRPLIGYNYGAGEHRRVEQLYRLTLLLNICIMTAGMILCLTIPGKLMGAFAENPQTIQNGVTALHIICFGFILSAVSVTACGALEGLGKGIPSLLISLSRYVVLIIPLALIFSRFFGAAGVWHAFWVTEALSAVFAVIIYRRSVKAESFIEAE</sequence>
<evidence type="ECO:0000256" key="8">
    <source>
        <dbReference type="ARBA" id="ARBA00022692"/>
    </source>
</evidence>
<dbReference type="RefSeq" id="WP_055289505.1">
    <property type="nucleotide sequence ID" value="NZ_CBCTYR010000006.1"/>
</dbReference>
<evidence type="ECO:0000313" key="15">
    <source>
        <dbReference type="Proteomes" id="UP000095492"/>
    </source>
</evidence>
<keyword evidence="10" id="KW-0406">Ion transport</keyword>
<evidence type="ECO:0000256" key="13">
    <source>
        <dbReference type="SAM" id="Phobius"/>
    </source>
</evidence>
<keyword evidence="8 13" id="KW-0812">Transmembrane</keyword>
<comment type="subcellular location">
    <subcellularLocation>
        <location evidence="2">Cell membrane</location>
        <topology evidence="2">Multi-pass membrane protein</topology>
    </subcellularLocation>
</comment>
<feature type="transmembrane region" description="Helical" evidence="13">
    <location>
        <begin position="192"/>
        <end position="217"/>
    </location>
</feature>
<dbReference type="InterPro" id="IPR002528">
    <property type="entry name" value="MATE_fam"/>
</dbReference>
<dbReference type="GO" id="GO:0005886">
    <property type="term" value="C:plasma membrane"/>
    <property type="evidence" value="ECO:0007669"/>
    <property type="project" value="UniProtKB-SubCell"/>
</dbReference>
<dbReference type="AlphaFoldDB" id="A0A173S6I1"/>
<feature type="transmembrane region" description="Helical" evidence="13">
    <location>
        <begin position="12"/>
        <end position="35"/>
    </location>
</feature>
<evidence type="ECO:0000256" key="6">
    <source>
        <dbReference type="ARBA" id="ARBA00022449"/>
    </source>
</evidence>
<dbReference type="GO" id="GO:0042910">
    <property type="term" value="F:xenobiotic transmembrane transporter activity"/>
    <property type="evidence" value="ECO:0007669"/>
    <property type="project" value="InterPro"/>
</dbReference>
<accession>A0A173S6I1</accession>
<evidence type="ECO:0000313" key="14">
    <source>
        <dbReference type="EMBL" id="CUM85359.1"/>
    </source>
</evidence>
<dbReference type="PIRSF" id="PIRSF006603">
    <property type="entry name" value="DinF"/>
    <property type="match status" value="1"/>
</dbReference>
<keyword evidence="11 13" id="KW-0472">Membrane</keyword>
<evidence type="ECO:0000256" key="11">
    <source>
        <dbReference type="ARBA" id="ARBA00023136"/>
    </source>
</evidence>
<evidence type="ECO:0000256" key="10">
    <source>
        <dbReference type="ARBA" id="ARBA00023065"/>
    </source>
</evidence>
<name>A0A173S6I1_EUBRA</name>
<comment type="function">
    <text evidence="1">Multidrug efflux pump.</text>
</comment>
<gene>
    <name evidence="14" type="primary">mepA_7</name>
    <name evidence="14" type="ORF">ERS852448_00773</name>
</gene>
<organism evidence="14 15">
    <name type="scientific">Eubacterium ramulus</name>
    <dbReference type="NCBI Taxonomy" id="39490"/>
    <lineage>
        <taxon>Bacteria</taxon>
        <taxon>Bacillati</taxon>
        <taxon>Bacillota</taxon>
        <taxon>Clostridia</taxon>
        <taxon>Eubacteriales</taxon>
        <taxon>Eubacteriaceae</taxon>
        <taxon>Eubacterium</taxon>
    </lineage>
</organism>
<evidence type="ECO:0000256" key="2">
    <source>
        <dbReference type="ARBA" id="ARBA00004651"/>
    </source>
</evidence>
<dbReference type="GO" id="GO:0006811">
    <property type="term" value="P:monoatomic ion transport"/>
    <property type="evidence" value="ECO:0007669"/>
    <property type="project" value="UniProtKB-KW"/>
</dbReference>
<feature type="transmembrane region" description="Helical" evidence="13">
    <location>
        <begin position="97"/>
        <end position="118"/>
    </location>
</feature>
<reference evidence="14 15" key="1">
    <citation type="submission" date="2015-09" db="EMBL/GenBank/DDBJ databases">
        <authorList>
            <consortium name="Pathogen Informatics"/>
        </authorList>
    </citation>
    <scope>NUCLEOTIDE SEQUENCE [LARGE SCALE GENOMIC DNA]</scope>
    <source>
        <strain evidence="14 15">2789STDY5608891</strain>
    </source>
</reference>
<feature type="transmembrane region" description="Helical" evidence="13">
    <location>
        <begin position="238"/>
        <end position="257"/>
    </location>
</feature>
<dbReference type="GO" id="GO:0015297">
    <property type="term" value="F:antiporter activity"/>
    <property type="evidence" value="ECO:0007669"/>
    <property type="project" value="UniProtKB-KW"/>
</dbReference>
<feature type="transmembrane region" description="Helical" evidence="13">
    <location>
        <begin position="55"/>
        <end position="76"/>
    </location>
</feature>
<evidence type="ECO:0000256" key="12">
    <source>
        <dbReference type="ARBA" id="ARBA00031636"/>
    </source>
</evidence>
<keyword evidence="6" id="KW-0050">Antiport</keyword>